<evidence type="ECO:0000313" key="4">
    <source>
        <dbReference type="Proteomes" id="UP000225277"/>
    </source>
</evidence>
<dbReference type="OrthoDB" id="3886018at2759"/>
<feature type="signal peptide" evidence="2">
    <location>
        <begin position="1"/>
        <end position="22"/>
    </location>
</feature>
<sequence>MARMLLPLLLAYFLALTGLSNSEHFLYGRQSDVDPFESGLQCINRCDVGGGCSGSSCPIAVRSVPDYFFNASDITANFARVGLDKRAFENQITNNAEAAAHVIEEVSKGPDGFFDDTVAAVSYMTEFGNTPFTYGTKGLHGCTMLTVVSKRAVYMAHFWETYSTHGDDDIDDANSKRQYEERVIKALTLTPVPNPYNPPEAQSPSDRTARNHKYIKPNGDVFNPDMFNQRGDNAQAFIMTPLEMGVGPNSKKYEYAKKINLLVDELKRVRGLRVTIVGYQRLQYKIDDQGREVEMLGHESDWAEYTNPQAAKGHALFEYDGDGNWRLFYEDKFLPAGRRR</sequence>
<evidence type="ECO:0000256" key="2">
    <source>
        <dbReference type="SAM" id="SignalP"/>
    </source>
</evidence>
<dbReference type="EMBL" id="FJUY01000020">
    <property type="protein sequence ID" value="CZT24264.1"/>
    <property type="molecule type" value="Genomic_DNA"/>
</dbReference>
<dbReference type="Proteomes" id="UP000225277">
    <property type="component" value="Unassembled WGS sequence"/>
</dbReference>
<dbReference type="AlphaFoldDB" id="A0A2D3VN34"/>
<accession>A0A2D3VN34</accession>
<proteinExistence type="predicted"/>
<feature type="region of interest" description="Disordered" evidence="1">
    <location>
        <begin position="191"/>
        <end position="210"/>
    </location>
</feature>
<evidence type="ECO:0000256" key="1">
    <source>
        <dbReference type="SAM" id="MobiDB-lite"/>
    </source>
</evidence>
<dbReference type="RefSeq" id="XP_023630988.1">
    <property type="nucleotide sequence ID" value="XM_023775220.1"/>
</dbReference>
<protein>
    <submittedName>
        <fullName evidence="3">Uncharacterized protein</fullName>
    </submittedName>
</protein>
<evidence type="ECO:0000313" key="3">
    <source>
        <dbReference type="EMBL" id="CZT24264.1"/>
    </source>
</evidence>
<gene>
    <name evidence="3" type="ORF">RCC_09983</name>
</gene>
<keyword evidence="4" id="KW-1185">Reference proteome</keyword>
<dbReference type="GeneID" id="35605039"/>
<name>A0A2D3VN34_9PEZI</name>
<keyword evidence="2" id="KW-0732">Signal</keyword>
<reference evidence="3 4" key="1">
    <citation type="submission" date="2016-03" db="EMBL/GenBank/DDBJ databases">
        <authorList>
            <person name="Ploux O."/>
        </authorList>
    </citation>
    <scope>NUCLEOTIDE SEQUENCE [LARGE SCALE GENOMIC DNA]</scope>
    <source>
        <strain evidence="3 4">URUG2</strain>
    </source>
</reference>
<feature type="chain" id="PRO_5013810515" evidence="2">
    <location>
        <begin position="23"/>
        <end position="340"/>
    </location>
</feature>
<organism evidence="3 4">
    <name type="scientific">Ramularia collo-cygni</name>
    <dbReference type="NCBI Taxonomy" id="112498"/>
    <lineage>
        <taxon>Eukaryota</taxon>
        <taxon>Fungi</taxon>
        <taxon>Dikarya</taxon>
        <taxon>Ascomycota</taxon>
        <taxon>Pezizomycotina</taxon>
        <taxon>Dothideomycetes</taxon>
        <taxon>Dothideomycetidae</taxon>
        <taxon>Mycosphaerellales</taxon>
        <taxon>Mycosphaerellaceae</taxon>
        <taxon>Ramularia</taxon>
    </lineage>
</organism>